<dbReference type="Gene3D" id="2.130.10.10">
    <property type="entry name" value="YVTN repeat-like/Quinoprotein amine dehydrogenase"/>
    <property type="match status" value="2"/>
</dbReference>
<dbReference type="KEGG" id="hazt:108672883"/>
<dbReference type="OrthoDB" id="200924at2759"/>
<dbReference type="GO" id="GO:0030968">
    <property type="term" value="P:endoplasmic reticulum unfolded protein response"/>
    <property type="evidence" value="ECO:0007669"/>
    <property type="project" value="TreeGrafter"/>
</dbReference>
<accession>A0A8B7NSX2</accession>
<keyword evidence="1" id="KW-0853">WD repeat</keyword>
<dbReference type="GO" id="GO:0005783">
    <property type="term" value="C:endoplasmic reticulum"/>
    <property type="evidence" value="ECO:0007669"/>
    <property type="project" value="TreeGrafter"/>
</dbReference>
<evidence type="ECO:0000256" key="2">
    <source>
        <dbReference type="SAM" id="Coils"/>
    </source>
</evidence>
<keyword evidence="4" id="KW-0472">Membrane</keyword>
<feature type="repeat" description="WD" evidence="1">
    <location>
        <begin position="283"/>
        <end position="315"/>
    </location>
</feature>
<evidence type="ECO:0000313" key="5">
    <source>
        <dbReference type="Proteomes" id="UP000694843"/>
    </source>
</evidence>
<keyword evidence="4" id="KW-1133">Transmembrane helix</keyword>
<protein>
    <submittedName>
        <fullName evidence="6">Transducin beta-like protein 2</fullName>
    </submittedName>
</protein>
<dbReference type="InterPro" id="IPR036322">
    <property type="entry name" value="WD40_repeat_dom_sf"/>
</dbReference>
<proteinExistence type="predicted"/>
<keyword evidence="2" id="KW-0175">Coiled coil</keyword>
<feature type="repeat" description="WD" evidence="1">
    <location>
        <begin position="90"/>
        <end position="124"/>
    </location>
</feature>
<feature type="coiled-coil region" evidence="2">
    <location>
        <begin position="436"/>
        <end position="463"/>
    </location>
</feature>
<dbReference type="Pfam" id="PF00400">
    <property type="entry name" value="WD40"/>
    <property type="match status" value="2"/>
</dbReference>
<organism evidence="5 6">
    <name type="scientific">Hyalella azteca</name>
    <name type="common">Amphipod</name>
    <dbReference type="NCBI Taxonomy" id="294128"/>
    <lineage>
        <taxon>Eukaryota</taxon>
        <taxon>Metazoa</taxon>
        <taxon>Ecdysozoa</taxon>
        <taxon>Arthropoda</taxon>
        <taxon>Crustacea</taxon>
        <taxon>Multicrustacea</taxon>
        <taxon>Malacostraca</taxon>
        <taxon>Eumalacostraca</taxon>
        <taxon>Peracarida</taxon>
        <taxon>Amphipoda</taxon>
        <taxon>Senticaudata</taxon>
        <taxon>Talitrida</taxon>
        <taxon>Talitroidea</taxon>
        <taxon>Hyalellidae</taxon>
        <taxon>Hyalella</taxon>
    </lineage>
</organism>
<dbReference type="PANTHER" id="PTHR44321">
    <property type="entry name" value="TRANSDUCIN BETA-LIKE PROTEIN 2"/>
    <property type="match status" value="1"/>
</dbReference>
<dbReference type="OMA" id="TNEAMRE"/>
<dbReference type="RefSeq" id="XP_018016126.1">
    <property type="nucleotide sequence ID" value="XM_018160637.2"/>
</dbReference>
<dbReference type="GeneID" id="108672883"/>
<dbReference type="PANTHER" id="PTHR44321:SF1">
    <property type="entry name" value="TRANSDUCIN BETA-LIKE PROTEIN 2"/>
    <property type="match status" value="1"/>
</dbReference>
<keyword evidence="4" id="KW-0812">Transmembrane</keyword>
<feature type="transmembrane region" description="Helical" evidence="4">
    <location>
        <begin position="12"/>
        <end position="32"/>
    </location>
</feature>
<dbReference type="InterPro" id="IPR042410">
    <property type="entry name" value="WBSCR13"/>
</dbReference>
<reference evidence="6" key="1">
    <citation type="submission" date="2025-08" db="UniProtKB">
        <authorList>
            <consortium name="RefSeq"/>
        </authorList>
    </citation>
    <scope>IDENTIFICATION</scope>
    <source>
        <tissue evidence="6">Whole organism</tissue>
    </source>
</reference>
<evidence type="ECO:0000256" key="3">
    <source>
        <dbReference type="SAM" id="MobiDB-lite"/>
    </source>
</evidence>
<feature type="region of interest" description="Disordered" evidence="3">
    <location>
        <begin position="40"/>
        <end position="63"/>
    </location>
</feature>
<dbReference type="SUPFAM" id="SSF50978">
    <property type="entry name" value="WD40 repeat-like"/>
    <property type="match status" value="2"/>
</dbReference>
<dbReference type="PROSITE" id="PS50082">
    <property type="entry name" value="WD_REPEATS_2"/>
    <property type="match status" value="2"/>
</dbReference>
<name>A0A8B7NSX2_HYAAZ</name>
<keyword evidence="5" id="KW-1185">Reference proteome</keyword>
<sequence>MEVDRGPPANAAGIIVIFAVFGALFAFIYVSLFRKDDQAKEKDESEDNDDTAASLVNTESSRRKHVKPLKKVLRSLKHHQFSDPCLISTFKGHTDRITSAAVSSNGKGLVTTGLDRAIFFYNIREAFSRSISSVSGTRNNIPFDSLSRLCWSPDYNAIVVHKADAQTIEVLKGTKKPDGTLTGLEKVREFPKPITESLVGLSVAPGGQFIMTCEVTNILSLWDLRGELLTSIDTKQGHSLSATLSLDGRFIATSGFTPDVKIFEVAYEKGDNSFKSLKKCFDLTGHNSRVFCCSINTDSSKMATVSKDGTWRLYDTAVEYSKGQDPRLLVTGAVPNARNCSDAEACRVLLSPDNRVVLVSVVSSVLCFSSSSGNLVHSIDNIYAGPIVDVFFDAANQFFITIGDQQAHMFHNVAGHYTTIEDLEVSLKSAGYAGMKERIRTQLDNARKALAKIDMKKKNEAEDNKKK</sequence>
<dbReference type="SMART" id="SM00320">
    <property type="entry name" value="WD40"/>
    <property type="match status" value="5"/>
</dbReference>
<dbReference type="InterPro" id="IPR001680">
    <property type="entry name" value="WD40_rpt"/>
</dbReference>
<evidence type="ECO:0000313" key="6">
    <source>
        <dbReference type="RefSeq" id="XP_018016126.1"/>
    </source>
</evidence>
<evidence type="ECO:0000256" key="1">
    <source>
        <dbReference type="PROSITE-ProRule" id="PRU00221"/>
    </source>
</evidence>
<dbReference type="Proteomes" id="UP000694843">
    <property type="component" value="Unplaced"/>
</dbReference>
<dbReference type="InterPro" id="IPR015943">
    <property type="entry name" value="WD40/YVTN_repeat-like_dom_sf"/>
</dbReference>
<dbReference type="AlphaFoldDB" id="A0A8B7NSX2"/>
<evidence type="ECO:0000256" key="4">
    <source>
        <dbReference type="SAM" id="Phobius"/>
    </source>
</evidence>
<gene>
    <name evidence="6" type="primary">LOC108672883</name>
</gene>